<dbReference type="PANTHER" id="PTHR36302">
    <property type="entry name" value="BLR7088 PROTEIN"/>
    <property type="match status" value="1"/>
</dbReference>
<feature type="signal peptide" evidence="1">
    <location>
        <begin position="1"/>
        <end position="26"/>
    </location>
</feature>
<dbReference type="Proteomes" id="UP000298325">
    <property type="component" value="Unassembled WGS sequence"/>
</dbReference>
<dbReference type="InterPro" id="IPR007410">
    <property type="entry name" value="LpqE-like"/>
</dbReference>
<keyword evidence="1" id="KW-0732">Signal</keyword>
<dbReference type="InterPro" id="IPR058248">
    <property type="entry name" value="Lxx211020-like"/>
</dbReference>
<reference evidence="2 3" key="1">
    <citation type="submission" date="2019-04" db="EMBL/GenBank/DDBJ databases">
        <authorList>
            <person name="Park S."/>
            <person name="Yoon J.-H."/>
        </authorList>
    </citation>
    <scope>NUCLEOTIDE SEQUENCE [LARGE SCALE GENOMIC DNA]</scope>
    <source>
        <strain evidence="2 3">HJM-18</strain>
    </source>
</reference>
<proteinExistence type="predicted"/>
<evidence type="ECO:0000313" key="3">
    <source>
        <dbReference type="Proteomes" id="UP000298325"/>
    </source>
</evidence>
<gene>
    <name evidence="2" type="ORF">E5Q11_00735</name>
</gene>
<name>A0A4Z1BEN5_9GAMM</name>
<sequence length="157" mass="16939">MRGTMKAIFTVLTATILAFGAGAALADSYTQGNITITDPWSRETPPGVSKGVAYMKITNNGDVAVTLIDAETTKTGDVTLHQSRMNGDLMTMRYVEGGLSIPAGETVELRPGGYHFMLEELDRGLVRNESVAMTVFFEDAEAVNIKLQVKSAGEMHH</sequence>
<comment type="caution">
    <text evidence="2">The sequence shown here is derived from an EMBL/GenBank/DDBJ whole genome shotgun (WGS) entry which is preliminary data.</text>
</comment>
<accession>A0A4Z1BEN5</accession>
<protein>
    <submittedName>
        <fullName evidence="2">Copper chaperone PCu(A)C</fullName>
    </submittedName>
</protein>
<dbReference type="InterPro" id="IPR036182">
    <property type="entry name" value="PCuAC_sf"/>
</dbReference>
<evidence type="ECO:0000313" key="2">
    <source>
        <dbReference type="EMBL" id="TGN41114.1"/>
    </source>
</evidence>
<dbReference type="Gene3D" id="2.60.40.1890">
    <property type="entry name" value="PCu(A)C copper chaperone"/>
    <property type="match status" value="1"/>
</dbReference>
<feature type="chain" id="PRO_5021471200" evidence="1">
    <location>
        <begin position="27"/>
        <end position="157"/>
    </location>
</feature>
<dbReference type="PANTHER" id="PTHR36302:SF1">
    <property type="entry name" value="COPPER CHAPERONE PCU(A)C"/>
    <property type="match status" value="1"/>
</dbReference>
<dbReference type="SUPFAM" id="SSF110087">
    <property type="entry name" value="DR1885-like metal-binding protein"/>
    <property type="match status" value="1"/>
</dbReference>
<dbReference type="OrthoDB" id="9796962at2"/>
<evidence type="ECO:0000256" key="1">
    <source>
        <dbReference type="SAM" id="SignalP"/>
    </source>
</evidence>
<dbReference type="AlphaFoldDB" id="A0A4Z1BEN5"/>
<dbReference type="Pfam" id="PF04314">
    <property type="entry name" value="PCuAC"/>
    <property type="match status" value="1"/>
</dbReference>
<keyword evidence="3" id="KW-1185">Reference proteome</keyword>
<organism evidence="2 3">
    <name type="scientific">Marinobacter confluentis</name>
    <dbReference type="NCBI Taxonomy" id="1697557"/>
    <lineage>
        <taxon>Bacteria</taxon>
        <taxon>Pseudomonadati</taxon>
        <taxon>Pseudomonadota</taxon>
        <taxon>Gammaproteobacteria</taxon>
        <taxon>Pseudomonadales</taxon>
        <taxon>Marinobacteraceae</taxon>
        <taxon>Marinobacter</taxon>
    </lineage>
</organism>
<dbReference type="EMBL" id="SRPF01000001">
    <property type="protein sequence ID" value="TGN41114.1"/>
    <property type="molecule type" value="Genomic_DNA"/>
</dbReference>